<dbReference type="InterPro" id="IPR013830">
    <property type="entry name" value="SGNH_hydro"/>
</dbReference>
<dbReference type="PANTHER" id="PTHR30383">
    <property type="entry name" value="THIOESTERASE 1/PROTEASE 1/LYSOPHOSPHOLIPASE L1"/>
    <property type="match status" value="1"/>
</dbReference>
<comment type="caution">
    <text evidence="2">The sequence shown here is derived from an EMBL/GenBank/DDBJ whole genome shotgun (WGS) entry which is preliminary data.</text>
</comment>
<dbReference type="AlphaFoldDB" id="A0A7X9FUA1"/>
<dbReference type="GO" id="GO:0004622">
    <property type="term" value="F:phosphatidylcholine lysophospholipase activity"/>
    <property type="evidence" value="ECO:0007669"/>
    <property type="project" value="TreeGrafter"/>
</dbReference>
<protein>
    <recommendedName>
        <fullName evidence="1">SGNH hydrolase-type esterase domain-containing protein</fullName>
    </recommendedName>
</protein>
<evidence type="ECO:0000313" key="3">
    <source>
        <dbReference type="Proteomes" id="UP000524246"/>
    </source>
</evidence>
<dbReference type="EMBL" id="JAAZON010000578">
    <property type="protein sequence ID" value="NMC64001.1"/>
    <property type="molecule type" value="Genomic_DNA"/>
</dbReference>
<evidence type="ECO:0000313" key="2">
    <source>
        <dbReference type="EMBL" id="NMC64001.1"/>
    </source>
</evidence>
<reference evidence="2 3" key="1">
    <citation type="journal article" date="2020" name="Biotechnol. Biofuels">
        <title>New insights from the biogas microbiome by comprehensive genome-resolved metagenomics of nearly 1600 species originating from multiple anaerobic digesters.</title>
        <authorList>
            <person name="Campanaro S."/>
            <person name="Treu L."/>
            <person name="Rodriguez-R L.M."/>
            <person name="Kovalovszki A."/>
            <person name="Ziels R.M."/>
            <person name="Maus I."/>
            <person name="Zhu X."/>
            <person name="Kougias P.G."/>
            <person name="Basile A."/>
            <person name="Luo G."/>
            <person name="Schluter A."/>
            <person name="Konstantinidis K.T."/>
            <person name="Angelidaki I."/>
        </authorList>
    </citation>
    <scope>NUCLEOTIDE SEQUENCE [LARGE SCALE GENOMIC DNA]</scope>
    <source>
        <strain evidence="2">AS27yjCOA_65</strain>
    </source>
</reference>
<dbReference type="PANTHER" id="PTHR30383:SF5">
    <property type="entry name" value="SGNH HYDROLASE-TYPE ESTERASE DOMAIN-CONTAINING PROTEIN"/>
    <property type="match status" value="1"/>
</dbReference>
<name>A0A7X9FUA1_9DELT</name>
<dbReference type="Pfam" id="PF13472">
    <property type="entry name" value="Lipase_GDSL_2"/>
    <property type="match status" value="1"/>
</dbReference>
<organism evidence="2 3">
    <name type="scientific">SAR324 cluster bacterium</name>
    <dbReference type="NCBI Taxonomy" id="2024889"/>
    <lineage>
        <taxon>Bacteria</taxon>
        <taxon>Deltaproteobacteria</taxon>
        <taxon>SAR324 cluster</taxon>
    </lineage>
</organism>
<evidence type="ECO:0000259" key="1">
    <source>
        <dbReference type="Pfam" id="PF13472"/>
    </source>
</evidence>
<feature type="domain" description="SGNH hydrolase-type esterase" evidence="1">
    <location>
        <begin position="74"/>
        <end position="297"/>
    </location>
</feature>
<dbReference type="SUPFAM" id="SSF52266">
    <property type="entry name" value="SGNH hydrolase"/>
    <property type="match status" value="1"/>
</dbReference>
<dbReference type="Gene3D" id="3.40.50.1110">
    <property type="entry name" value="SGNH hydrolase"/>
    <property type="match status" value="1"/>
</dbReference>
<dbReference type="Proteomes" id="UP000524246">
    <property type="component" value="Unassembled WGS sequence"/>
</dbReference>
<sequence length="336" mass="38848">MKKTIILGAMVILGVVTSLIAIELGFRVLVPYIPNSKIPRSDRPRIYFFSEKSKSTHDYSYDEAKPEGTFRIVVIGDSFAYGYGNLFDDAFPKRLERILNLNDKATKVEVINLSNPGFSTADEAKRVNKILKKWSPDLLMLEITLNDPEFKRFNPHEKRDKKGGIVLKGGIYDHWKSLAYVAGRIKNELSGYQTKRYYQDLWENKKNLANFTVAFRDIIDKVRSANVKFIAVIFPLLSFPLDDNYPFFHAHSIIQEYAKKFGAYSVDLYPNFANLDPYRLQAHPRLDPHPNEIAHRIAAEGIYFALVKHHLIPQDVKVRYMAHRRIGAVKLRKHKY</sequence>
<dbReference type="InterPro" id="IPR051532">
    <property type="entry name" value="Ester_Hydrolysis_Enzymes"/>
</dbReference>
<proteinExistence type="predicted"/>
<accession>A0A7X9FUA1</accession>
<gene>
    <name evidence="2" type="ORF">GYA55_12630</name>
</gene>
<dbReference type="InterPro" id="IPR036514">
    <property type="entry name" value="SGNH_hydro_sf"/>
</dbReference>